<keyword evidence="6" id="KW-1185">Reference proteome</keyword>
<dbReference type="Pfam" id="PF01494">
    <property type="entry name" value="FAD_binding_3"/>
    <property type="match status" value="1"/>
</dbReference>
<keyword evidence="5" id="KW-0503">Monooxygenase</keyword>
<dbReference type="InterPro" id="IPR050641">
    <property type="entry name" value="RIFMO-like"/>
</dbReference>
<dbReference type="Gene3D" id="3.40.30.120">
    <property type="match status" value="1"/>
</dbReference>
<dbReference type="KEGG" id="gom:D7316_01072"/>
<evidence type="ECO:0000313" key="6">
    <source>
        <dbReference type="Proteomes" id="UP000271469"/>
    </source>
</evidence>
<dbReference type="Pfam" id="PF21274">
    <property type="entry name" value="Rng_hyd_C"/>
    <property type="match status" value="1"/>
</dbReference>
<evidence type="ECO:0000256" key="3">
    <source>
        <dbReference type="ARBA" id="ARBA00022827"/>
    </source>
</evidence>
<evidence type="ECO:0000256" key="2">
    <source>
        <dbReference type="ARBA" id="ARBA00022630"/>
    </source>
</evidence>
<dbReference type="InterPro" id="IPR036188">
    <property type="entry name" value="FAD/NAD-bd_sf"/>
</dbReference>
<protein>
    <submittedName>
        <fullName evidence="5">Anhydrotetracycline monooxygenase</fullName>
        <ecNumber evidence="5">1.14.13.38</ecNumber>
    </submittedName>
</protein>
<keyword evidence="5" id="KW-0560">Oxidoreductase</keyword>
<dbReference type="InterPro" id="IPR002938">
    <property type="entry name" value="FAD-bd"/>
</dbReference>
<gene>
    <name evidence="5" type="primary">otcC</name>
    <name evidence="5" type="ORF">D7316_01072</name>
</gene>
<dbReference type="GO" id="GO:0071949">
    <property type="term" value="F:FAD binding"/>
    <property type="evidence" value="ECO:0007669"/>
    <property type="project" value="InterPro"/>
</dbReference>
<dbReference type="GO" id="GO:0047670">
    <property type="term" value="F:anhydrotetracycline monooxygenase activity"/>
    <property type="evidence" value="ECO:0007669"/>
    <property type="project" value="UniProtKB-EC"/>
</dbReference>
<dbReference type="EC" id="1.14.13.38" evidence="5"/>
<accession>A0A3G8JHD1</accession>
<dbReference type="RefSeq" id="WP_124707343.1">
    <property type="nucleotide sequence ID" value="NZ_CP033972.1"/>
</dbReference>
<dbReference type="SUPFAM" id="SSF51905">
    <property type="entry name" value="FAD/NAD(P)-binding domain"/>
    <property type="match status" value="1"/>
</dbReference>
<organism evidence="5 6">
    <name type="scientific">Gordonia insulae</name>
    <dbReference type="NCBI Taxonomy" id="2420509"/>
    <lineage>
        <taxon>Bacteria</taxon>
        <taxon>Bacillati</taxon>
        <taxon>Actinomycetota</taxon>
        <taxon>Actinomycetes</taxon>
        <taxon>Mycobacteriales</taxon>
        <taxon>Gordoniaceae</taxon>
        <taxon>Gordonia</taxon>
    </lineage>
</organism>
<feature type="domain" description="FAD-binding" evidence="4">
    <location>
        <begin position="2"/>
        <end position="337"/>
    </location>
</feature>
<dbReference type="AlphaFoldDB" id="A0A3G8JHD1"/>
<evidence type="ECO:0000256" key="1">
    <source>
        <dbReference type="ARBA" id="ARBA00001974"/>
    </source>
</evidence>
<dbReference type="PANTHER" id="PTHR43004:SF19">
    <property type="entry name" value="BINDING MONOOXYGENASE, PUTATIVE (JCVI)-RELATED"/>
    <property type="match status" value="1"/>
</dbReference>
<dbReference type="PRINTS" id="PR00420">
    <property type="entry name" value="RNGMNOXGNASE"/>
</dbReference>
<dbReference type="PANTHER" id="PTHR43004">
    <property type="entry name" value="TRK SYSTEM POTASSIUM UPTAKE PROTEIN"/>
    <property type="match status" value="1"/>
</dbReference>
<keyword evidence="2" id="KW-0285">Flavoprotein</keyword>
<dbReference type="NCBIfam" id="NF033145">
    <property type="entry name" value="rif_monoox"/>
    <property type="match status" value="1"/>
</dbReference>
<sequence length="478" mass="51995">MCDVIVVGAGPTGLMLAGELRLQGIDVVVLEQDEEPPLFVRALGIHVRTIEIMEQRGLLDRFLACGRKYPLNGFFAGISAPAPAGLDTAHAYVLGIPQPEIDRILADRAVEVGADIRRGKRVIGIQPGGDHVTAELSDGTTLHARYLIGCDGGRSTVRKLVDIAFPGEPSQADTLIGEVDVTMPDDELTARVAEIRETQKRFGIGPSPSGTGAYRFVVPAADVVDGRAEPPTLDDVRRQLQAVAGTDFGVHSPRWLSRFGDATRLAEQYRRGRVFLAGDAAHVHPPMGGQGLNLGVQDAFNLGWKLAATINGWAPDDLLDSYESERRPVAADVLDNTRAQALLISTDTGAQAVRRLISELMNFDDVSRFLIEKITAISVRYDVGDDGHQLVGRRLRDVQLTAGRLYDLMHAGRGLLLDPTGRLTIDRWADRLDHIIDTSDELDVPAALLRPDGHVVWVGDAQTDLETTVIRWFGRPAM</sequence>
<dbReference type="OrthoDB" id="8670884at2"/>
<comment type="cofactor">
    <cofactor evidence="1">
        <name>FAD</name>
        <dbReference type="ChEBI" id="CHEBI:57692"/>
    </cofactor>
</comment>
<name>A0A3G8JHD1_9ACTN</name>
<evidence type="ECO:0000259" key="4">
    <source>
        <dbReference type="Pfam" id="PF01494"/>
    </source>
</evidence>
<dbReference type="Proteomes" id="UP000271469">
    <property type="component" value="Chromosome"/>
</dbReference>
<proteinExistence type="predicted"/>
<dbReference type="Gene3D" id="3.50.50.60">
    <property type="entry name" value="FAD/NAD(P)-binding domain"/>
    <property type="match status" value="1"/>
</dbReference>
<dbReference type="Gene3D" id="3.30.70.2450">
    <property type="match status" value="1"/>
</dbReference>
<keyword evidence="3" id="KW-0274">FAD</keyword>
<reference evidence="5 6" key="1">
    <citation type="submission" date="2018-11" db="EMBL/GenBank/DDBJ databases">
        <title>Gordonia insulae sp. nov., isolated from an island soil.</title>
        <authorList>
            <person name="Kim Y.S."/>
            <person name="Kim S.B."/>
        </authorList>
    </citation>
    <scope>NUCLEOTIDE SEQUENCE [LARGE SCALE GENOMIC DNA]</scope>
    <source>
        <strain evidence="5 6">MMS17-SY073</strain>
    </source>
</reference>
<dbReference type="EMBL" id="CP033972">
    <property type="protein sequence ID" value="AZG44486.1"/>
    <property type="molecule type" value="Genomic_DNA"/>
</dbReference>
<evidence type="ECO:0000313" key="5">
    <source>
        <dbReference type="EMBL" id="AZG44486.1"/>
    </source>
</evidence>